<keyword evidence="3" id="KW-1185">Reference proteome</keyword>
<keyword evidence="1" id="KW-0472">Membrane</keyword>
<feature type="transmembrane region" description="Helical" evidence="1">
    <location>
        <begin position="32"/>
        <end position="56"/>
    </location>
</feature>
<organism evidence="2 3">
    <name type="scientific">Svornostia abyssi</name>
    <dbReference type="NCBI Taxonomy" id="2898438"/>
    <lineage>
        <taxon>Bacteria</taxon>
        <taxon>Bacillati</taxon>
        <taxon>Actinomycetota</taxon>
        <taxon>Thermoleophilia</taxon>
        <taxon>Solirubrobacterales</taxon>
        <taxon>Baekduiaceae</taxon>
        <taxon>Svornostia</taxon>
    </lineage>
</organism>
<evidence type="ECO:0000313" key="2">
    <source>
        <dbReference type="EMBL" id="UUY01884.1"/>
    </source>
</evidence>
<name>A0ABY5PB23_9ACTN</name>
<gene>
    <name evidence="2" type="ORF">LRS13_14245</name>
</gene>
<evidence type="ECO:0000256" key="1">
    <source>
        <dbReference type="SAM" id="Phobius"/>
    </source>
</evidence>
<proteinExistence type="predicted"/>
<evidence type="ECO:0000313" key="3">
    <source>
        <dbReference type="Proteomes" id="UP001058860"/>
    </source>
</evidence>
<protein>
    <submittedName>
        <fullName evidence="2">Uncharacterized protein</fullName>
    </submittedName>
</protein>
<sequence>MNIPAAPAGLPAQLAIVLGAFAAGTVVAQLAGAANLGVAFGVGQLTFAAALVWVLLRG</sequence>
<dbReference type="Proteomes" id="UP001058860">
    <property type="component" value="Chromosome"/>
</dbReference>
<dbReference type="RefSeq" id="WP_353862425.1">
    <property type="nucleotide sequence ID" value="NZ_CP088295.1"/>
</dbReference>
<reference evidence="3" key="1">
    <citation type="submission" date="2021-11" db="EMBL/GenBank/DDBJ databases">
        <title>Cultivation dependent microbiological survey of springs from the worlds oldest radium mine currently devoted to the extraction of radon-saturated water.</title>
        <authorList>
            <person name="Kapinusova G."/>
            <person name="Smrhova T."/>
            <person name="Strejcek M."/>
            <person name="Suman J."/>
            <person name="Jani K."/>
            <person name="Pajer P."/>
            <person name="Uhlik O."/>
        </authorList>
    </citation>
    <scope>NUCLEOTIDE SEQUENCE [LARGE SCALE GENOMIC DNA]</scope>
    <source>
        <strain evidence="3">J379</strain>
    </source>
</reference>
<dbReference type="EMBL" id="CP088295">
    <property type="protein sequence ID" value="UUY01884.1"/>
    <property type="molecule type" value="Genomic_DNA"/>
</dbReference>
<keyword evidence="1" id="KW-0812">Transmembrane</keyword>
<accession>A0ABY5PB23</accession>
<keyword evidence="1" id="KW-1133">Transmembrane helix</keyword>